<reference evidence="2 3" key="1">
    <citation type="submission" date="2020-08" db="EMBL/GenBank/DDBJ databases">
        <title>Genome public.</title>
        <authorList>
            <person name="Liu C."/>
            <person name="Sun Q."/>
        </authorList>
    </citation>
    <scope>NUCLEOTIDE SEQUENCE [LARGE SCALE GENOMIC DNA]</scope>
    <source>
        <strain evidence="2 3">NSJ-79</strain>
    </source>
</reference>
<proteinExistence type="predicted"/>
<dbReference type="InterPro" id="IPR026444">
    <property type="entry name" value="Secre_tail"/>
</dbReference>
<dbReference type="InterPro" id="IPR009003">
    <property type="entry name" value="Peptidase_S1_PA"/>
</dbReference>
<dbReference type="SUPFAM" id="SSF50494">
    <property type="entry name" value="Trypsin-like serine proteases"/>
    <property type="match status" value="1"/>
</dbReference>
<dbReference type="InterPro" id="IPR043504">
    <property type="entry name" value="Peptidase_S1_PA_chymotrypsin"/>
</dbReference>
<dbReference type="Proteomes" id="UP000651475">
    <property type="component" value="Unassembled WGS sequence"/>
</dbReference>
<protein>
    <submittedName>
        <fullName evidence="2">T9SS type A sorting domain-containing protein</fullName>
    </submittedName>
</protein>
<comment type="caution">
    <text evidence="2">The sequence shown here is derived from an EMBL/GenBank/DDBJ whole genome shotgun (WGS) entry which is preliminary data.</text>
</comment>
<dbReference type="RefSeq" id="WP_186929775.1">
    <property type="nucleotide sequence ID" value="NZ_JACOOJ010000014.1"/>
</dbReference>
<dbReference type="PANTHER" id="PTHR36234:SF5">
    <property type="entry name" value="LYSYL ENDOPEPTIDASE"/>
    <property type="match status" value="1"/>
</dbReference>
<organism evidence="2 3">
    <name type="scientific">Parabacteroides hominis</name>
    <dbReference type="NCBI Taxonomy" id="2763057"/>
    <lineage>
        <taxon>Bacteria</taxon>
        <taxon>Pseudomonadati</taxon>
        <taxon>Bacteroidota</taxon>
        <taxon>Bacteroidia</taxon>
        <taxon>Bacteroidales</taxon>
        <taxon>Tannerellaceae</taxon>
        <taxon>Parabacteroides</taxon>
    </lineage>
</organism>
<evidence type="ECO:0000313" key="2">
    <source>
        <dbReference type="EMBL" id="MBC5633024.1"/>
    </source>
</evidence>
<evidence type="ECO:0000256" key="1">
    <source>
        <dbReference type="SAM" id="SignalP"/>
    </source>
</evidence>
<dbReference type="Gene3D" id="2.60.40.10">
    <property type="entry name" value="Immunoglobulins"/>
    <property type="match status" value="2"/>
</dbReference>
<keyword evidence="3" id="KW-1185">Reference proteome</keyword>
<dbReference type="EMBL" id="JACOOJ010000014">
    <property type="protein sequence ID" value="MBC5633024.1"/>
    <property type="molecule type" value="Genomic_DNA"/>
</dbReference>
<gene>
    <name evidence="2" type="ORF">H8S65_09610</name>
</gene>
<evidence type="ECO:0000313" key="3">
    <source>
        <dbReference type="Proteomes" id="UP000651475"/>
    </source>
</evidence>
<feature type="chain" id="PRO_5046934990" evidence="1">
    <location>
        <begin position="28"/>
        <end position="933"/>
    </location>
</feature>
<feature type="signal peptide" evidence="1">
    <location>
        <begin position="1"/>
        <end position="27"/>
    </location>
</feature>
<dbReference type="InterPro" id="IPR013783">
    <property type="entry name" value="Ig-like_fold"/>
</dbReference>
<keyword evidence="1" id="KW-0732">Signal</keyword>
<dbReference type="NCBIfam" id="TIGR04183">
    <property type="entry name" value="Por_Secre_tail"/>
    <property type="match status" value="1"/>
</dbReference>
<dbReference type="PANTHER" id="PTHR36234">
    <property type="entry name" value="LYSYL ENDOPEPTIDASE"/>
    <property type="match status" value="1"/>
</dbReference>
<accession>A0ABR7DNL0</accession>
<sequence>MNKKVLFPLISLLLLLAGTTLPESAYAQISEGGTPVSFQYQNTLKSDLPTIQIPVDFSVEDMKTVDAWQVSQGAPLKVGTLIDTDLTTDNSGNWITLPDGNKIWQLRIQAKDAIALMVSFKDFYIPENGKLFIYNADKTQVIGAFTYQTNPSTKEYATEFLAGDEIILEYEAGNQANEQPRISIDAIGYGYNHLYISRTKADIGPGASGSCMVNINCEEGDAWQTEKNGVCLMTLIIGKYIYYCSGSLVNNTAEDLKPYILSAYHCIDLDETVTQQDLNKYVFYFHFERTSCENTSAAASYRTMTGCKKVAGIPLDGGSDGLLLLLNQNIPENYDVYYNGWDRSNTAAKSGVGIHHPAGDYMKISTFNKEVTTGTWYGIDSVIGATRAHWNVIFEQTANGHSVTEGGSSGSPLFNQNKLIVGTLSGAISSCEKPNQSNTYGKLYYHWDQYSKADTARMDVYLDPDKTGVTQLSGRYAIGRKAAPTDLILSYKNGEVQLNWKAPASTAEKPSRYAIYRNNTLLDYVTSTSYTDNDPETGTQLYSVSALYTDGKESQVTYQYIYVYELKVPTKVTATVHDNNVTINWKEPLYQQIIYWGTGSAYMALGFGQPFYFGQKWDQNDLAPLHKHLIESIIFLPIEGTSYSLLITQGNRKYTQDLDNLSFGKSNVIELKDPFVIDASKELIIALHSSTNRKDVYPAVTDEGPAINEKGNLVSVDGENWEYIYEPSEIEKENFDNNFLIAAIISSEQKDIPATKTTSDNKVLLSKSSAKPLLAKRTETYSSLRSTQATAFPEITGYNIYRNDSKVGNVSGKSITEFTDKQVPIARLIYQVSTLYGDNESKKSEASVEVSVNNESIHLSETSITPTSFTDQVQLTGNEKVNLLEVISTDGKTVIKQKNPEAIIYTSSLSTGIYFFRLHTDGGIKVIKGMKIN</sequence>
<dbReference type="Gene3D" id="2.40.10.10">
    <property type="entry name" value="Trypsin-like serine proteases"/>
    <property type="match status" value="2"/>
</dbReference>
<name>A0ABR7DNL0_9BACT</name>